<gene>
    <name evidence="1" type="ORF">HUG12_04755</name>
</gene>
<dbReference type="SUPFAM" id="SSF50118">
    <property type="entry name" value="Cell growth inhibitor/plasmid maintenance toxic component"/>
    <property type="match status" value="1"/>
</dbReference>
<proteinExistence type="predicted"/>
<dbReference type="Proteomes" id="UP000509626">
    <property type="component" value="Chromosome"/>
</dbReference>
<keyword evidence="2" id="KW-1185">Reference proteome</keyword>
<dbReference type="KEGG" id="halu:HUG12_04755"/>
<sequence length="116" mass="13054">MTAYERGDVIEASDPFTERNPSRPFLIVNSTAHPFSPEQYVALTLTTKTWHSETLPLPADAFIEGSVPDQSFIVPWGVVSPAHDDIDDWFGRVEQETVDRAVDQLYNYLTESGTHD</sequence>
<dbReference type="EMBL" id="CP058579">
    <property type="protein sequence ID" value="QLG61080.1"/>
    <property type="molecule type" value="Genomic_DNA"/>
</dbReference>
<accession>A0A7D5QAL7</accession>
<dbReference type="OrthoDB" id="315488at2157"/>
<evidence type="ECO:0000313" key="1">
    <source>
        <dbReference type="EMBL" id="QLG61080.1"/>
    </source>
</evidence>
<dbReference type="AlphaFoldDB" id="A0A7D5QAL7"/>
<dbReference type="RefSeq" id="WP_179267664.1">
    <property type="nucleotide sequence ID" value="NZ_CP058579.1"/>
</dbReference>
<reference evidence="1 2" key="1">
    <citation type="submission" date="2020-06" db="EMBL/GenBank/DDBJ databases">
        <title>NJ-3-1, isolated from saline soil.</title>
        <authorList>
            <person name="Cui H.L."/>
            <person name="Shi X."/>
        </authorList>
    </citation>
    <scope>NUCLEOTIDE SEQUENCE [LARGE SCALE GENOMIC DNA]</scope>
    <source>
        <strain evidence="1 2">NJ-3-1</strain>
    </source>
</reference>
<name>A0A7D5QAL7_9EURY</name>
<evidence type="ECO:0000313" key="2">
    <source>
        <dbReference type="Proteomes" id="UP000509626"/>
    </source>
</evidence>
<protein>
    <submittedName>
        <fullName evidence="1">Type II toxin-antitoxin system PemK/MazF family toxin</fullName>
    </submittedName>
</protein>
<dbReference type="GeneID" id="56036744"/>
<organism evidence="1 2">
    <name type="scientific">Halorarum salinum</name>
    <dbReference type="NCBI Taxonomy" id="2743089"/>
    <lineage>
        <taxon>Archaea</taxon>
        <taxon>Methanobacteriati</taxon>
        <taxon>Methanobacteriota</taxon>
        <taxon>Stenosarchaea group</taxon>
        <taxon>Halobacteria</taxon>
        <taxon>Halobacteriales</taxon>
        <taxon>Haloferacaceae</taxon>
        <taxon>Halorarum</taxon>
    </lineage>
</organism>